<reference evidence="2 3" key="1">
    <citation type="journal article" date="2017" name="Nat. Commun.">
        <title>Genome assembly with in vitro proximity ligation data and whole-genome triplication in lettuce.</title>
        <authorList>
            <person name="Reyes-Chin-Wo S."/>
            <person name="Wang Z."/>
            <person name="Yang X."/>
            <person name="Kozik A."/>
            <person name="Arikit S."/>
            <person name="Song C."/>
            <person name="Xia L."/>
            <person name="Froenicke L."/>
            <person name="Lavelle D.O."/>
            <person name="Truco M.J."/>
            <person name="Xia R."/>
            <person name="Zhu S."/>
            <person name="Xu C."/>
            <person name="Xu H."/>
            <person name="Xu X."/>
            <person name="Cox K."/>
            <person name="Korf I."/>
            <person name="Meyers B.C."/>
            <person name="Michelmore R.W."/>
        </authorList>
    </citation>
    <scope>NUCLEOTIDE SEQUENCE [LARGE SCALE GENOMIC DNA]</scope>
    <source>
        <strain evidence="3">cv. Salinas</strain>
        <tissue evidence="2">Seedlings</tissue>
    </source>
</reference>
<dbReference type="Pfam" id="PF00687">
    <property type="entry name" value="Ribosomal_L1"/>
    <property type="match status" value="1"/>
</dbReference>
<keyword evidence="3" id="KW-1185">Reference proteome</keyword>
<dbReference type="EMBL" id="NBSK02000007">
    <property type="protein sequence ID" value="KAJ0198420.1"/>
    <property type="molecule type" value="Genomic_DNA"/>
</dbReference>
<accession>A0A9R1V551</accession>
<organism evidence="2 3">
    <name type="scientific">Lactuca sativa</name>
    <name type="common">Garden lettuce</name>
    <dbReference type="NCBI Taxonomy" id="4236"/>
    <lineage>
        <taxon>Eukaryota</taxon>
        <taxon>Viridiplantae</taxon>
        <taxon>Streptophyta</taxon>
        <taxon>Embryophyta</taxon>
        <taxon>Tracheophyta</taxon>
        <taxon>Spermatophyta</taxon>
        <taxon>Magnoliopsida</taxon>
        <taxon>eudicotyledons</taxon>
        <taxon>Gunneridae</taxon>
        <taxon>Pentapetalae</taxon>
        <taxon>asterids</taxon>
        <taxon>campanulids</taxon>
        <taxon>Asterales</taxon>
        <taxon>Asteraceae</taxon>
        <taxon>Cichorioideae</taxon>
        <taxon>Cichorieae</taxon>
        <taxon>Lactucinae</taxon>
        <taxon>Lactuca</taxon>
    </lineage>
</organism>
<dbReference type="AlphaFoldDB" id="A0A9R1V551"/>
<evidence type="ECO:0000256" key="1">
    <source>
        <dbReference type="SAM" id="MobiDB-lite"/>
    </source>
</evidence>
<feature type="compositionally biased region" description="Basic residues" evidence="1">
    <location>
        <begin position="138"/>
        <end position="148"/>
    </location>
</feature>
<protein>
    <submittedName>
        <fullName evidence="2">Uncharacterized protein</fullName>
    </submittedName>
</protein>
<dbReference type="InterPro" id="IPR016095">
    <property type="entry name" value="Ribosomal_uL1_3-a/b-sand"/>
</dbReference>
<name>A0A9R1V551_LACSA</name>
<dbReference type="Gene3D" id="3.40.50.790">
    <property type="match status" value="1"/>
</dbReference>
<dbReference type="GO" id="GO:0005730">
    <property type="term" value="C:nucleolus"/>
    <property type="evidence" value="ECO:0000318"/>
    <property type="project" value="GO_Central"/>
</dbReference>
<dbReference type="GO" id="GO:0003723">
    <property type="term" value="F:RNA binding"/>
    <property type="evidence" value="ECO:0000318"/>
    <property type="project" value="GO_Central"/>
</dbReference>
<dbReference type="Gene3D" id="3.30.190.20">
    <property type="match status" value="1"/>
</dbReference>
<comment type="caution">
    <text evidence="2">The sequence shown here is derived from an EMBL/GenBank/DDBJ whole genome shotgun (WGS) entry which is preliminary data.</text>
</comment>
<dbReference type="SUPFAM" id="SSF56808">
    <property type="entry name" value="Ribosomal protein L1"/>
    <property type="match status" value="1"/>
</dbReference>
<dbReference type="InterPro" id="IPR023674">
    <property type="entry name" value="Ribosomal_uL1-like"/>
</dbReference>
<sequence>MGKEKGEKWKMRVGKQFFKKKKLPLPIDLSHKNWKEQIERACSAALLFFSTSTCCVVRVAKASMERDDIIENVSAAIDEIIEFIPKKLGGVRSLHLKFSDSATLPLYQSLPDIKLRIEVVTEKNVEQESMEVEESDKKKKSKNGKFDR</sequence>
<gene>
    <name evidence="2" type="ORF">LSAT_V11C700357010</name>
</gene>
<evidence type="ECO:0000313" key="3">
    <source>
        <dbReference type="Proteomes" id="UP000235145"/>
    </source>
</evidence>
<feature type="region of interest" description="Disordered" evidence="1">
    <location>
        <begin position="125"/>
        <end position="148"/>
    </location>
</feature>
<dbReference type="Proteomes" id="UP000235145">
    <property type="component" value="Unassembled WGS sequence"/>
</dbReference>
<proteinExistence type="predicted"/>
<dbReference type="InterPro" id="IPR028364">
    <property type="entry name" value="Ribosomal_uL1/biogenesis"/>
</dbReference>
<evidence type="ECO:0000313" key="2">
    <source>
        <dbReference type="EMBL" id="KAJ0198420.1"/>
    </source>
</evidence>